<dbReference type="PANTHER" id="PTHR12110:SF21">
    <property type="entry name" value="XYLOSE ISOMERASE-LIKE TIM BARREL DOMAIN-CONTAINING PROTEIN"/>
    <property type="match status" value="1"/>
</dbReference>
<dbReference type="InterPro" id="IPR037523">
    <property type="entry name" value="VOC_core"/>
</dbReference>
<keyword evidence="1" id="KW-0479">Metal-binding</keyword>
<comment type="catalytic activity">
    <reaction evidence="1">
        <text>3-dehydroshikimate = 3,4-dihydroxybenzoate + H2O</text>
        <dbReference type="Rhea" id="RHEA:24848"/>
        <dbReference type="ChEBI" id="CHEBI:15377"/>
        <dbReference type="ChEBI" id="CHEBI:16630"/>
        <dbReference type="ChEBI" id="CHEBI:36241"/>
        <dbReference type="EC" id="4.2.1.118"/>
    </reaction>
</comment>
<evidence type="ECO:0000256" key="1">
    <source>
        <dbReference type="HAMAP-Rule" id="MF_02238"/>
    </source>
</evidence>
<accession>A0A1Q8CW31</accession>
<keyword evidence="4" id="KW-1185">Reference proteome</keyword>
<dbReference type="Pfam" id="PF01261">
    <property type="entry name" value="AP_endonuc_2"/>
    <property type="match status" value="2"/>
</dbReference>
<dbReference type="EMBL" id="MSIE01000007">
    <property type="protein sequence ID" value="OLF18568.1"/>
    <property type="molecule type" value="Genomic_DNA"/>
</dbReference>
<comment type="caution">
    <text evidence="3">The sequence shown here is derived from an EMBL/GenBank/DDBJ whole genome shotgun (WGS) entry which is preliminary data.</text>
</comment>
<feature type="binding site" evidence="1">
    <location>
        <position position="209"/>
    </location>
    <ligand>
        <name>a divalent metal cation</name>
        <dbReference type="ChEBI" id="CHEBI:60240"/>
        <note>catalytic</note>
    </ligand>
</feature>
<gene>
    <name evidence="3" type="ORF">BU204_06410</name>
</gene>
<dbReference type="GO" id="GO:0046279">
    <property type="term" value="P:3,4-dihydroxybenzoate biosynthetic process"/>
    <property type="evidence" value="ECO:0007669"/>
    <property type="project" value="UniProtKB-UniRule"/>
</dbReference>
<feature type="binding site" evidence="1">
    <location>
        <position position="601"/>
    </location>
    <ligand>
        <name>Mg(2+)</name>
        <dbReference type="ChEBI" id="CHEBI:18420"/>
    </ligand>
</feature>
<dbReference type="InterPro" id="IPR004360">
    <property type="entry name" value="Glyas_Fos-R_dOase_dom"/>
</dbReference>
<dbReference type="UniPathway" id="UPA00088"/>
<dbReference type="PROSITE" id="PS51819">
    <property type="entry name" value="VOC"/>
    <property type="match status" value="1"/>
</dbReference>
<keyword evidence="1" id="KW-0456">Lyase</keyword>
<dbReference type="GO" id="GO:0046565">
    <property type="term" value="F:3-dehydroshikimate dehydratase activity"/>
    <property type="evidence" value="ECO:0007669"/>
    <property type="project" value="UniProtKB-UniRule"/>
</dbReference>
<dbReference type="HAMAP" id="MF_02238">
    <property type="entry name" value="DSD"/>
    <property type="match status" value="1"/>
</dbReference>
<dbReference type="SUPFAM" id="SSF51658">
    <property type="entry name" value="Xylose isomerase-like"/>
    <property type="match status" value="2"/>
</dbReference>
<dbReference type="GO" id="GO:0046872">
    <property type="term" value="F:metal ion binding"/>
    <property type="evidence" value="ECO:0007669"/>
    <property type="project" value="UniProtKB-UniRule"/>
</dbReference>
<feature type="domain" description="VOC" evidence="2">
    <location>
        <begin position="448"/>
        <end position="592"/>
    </location>
</feature>
<dbReference type="InterPro" id="IPR050312">
    <property type="entry name" value="IolE/XylAMocC-like"/>
</dbReference>
<reference evidence="3 4" key="1">
    <citation type="submission" date="2016-12" db="EMBL/GenBank/DDBJ databases">
        <title>The draft genome sequence of Actinophytocola sp. 11-183.</title>
        <authorList>
            <person name="Wang W."/>
            <person name="Yuan L."/>
        </authorList>
    </citation>
    <scope>NUCLEOTIDE SEQUENCE [LARGE SCALE GENOMIC DNA]</scope>
    <source>
        <strain evidence="3 4">11-183</strain>
    </source>
</reference>
<comment type="pathway">
    <text evidence="1">Aromatic compound metabolism; 3,4-dihydroxybenzoate biosynthesis.</text>
</comment>
<feature type="binding site" evidence="1">
    <location>
        <position position="152"/>
    </location>
    <ligand>
        <name>a divalent metal cation</name>
        <dbReference type="ChEBI" id="CHEBI:60240"/>
        <note>catalytic</note>
    </ligand>
</feature>
<feature type="binding site" evidence="1">
    <location>
        <position position="451"/>
    </location>
    <ligand>
        <name>Mg(2+)</name>
        <dbReference type="ChEBI" id="CHEBI:18420"/>
    </ligand>
</feature>
<sequence>MRTVESEPRTADADPAAADRLTIATLCLSGTLEDKLAAAAAAGFGGVEIVQDDLIASPLSPREVRRRCADLGLVIDLYQPYHDFEAVPPDLLAANLRRAEHKFELMSELGVHTLLVCSTLAPEAVDDDELAAEHLHLLADRAARHGHRIAYEALAWGRHVNTYDHAWRVIRRADHPALGLCLDSFHVLARGGDLNGIRVIPGSKVFALQLADAPPRHMDLAQWSTHHRLFPGQGAFDLTTFTSAVLSTGYSGPLSVEVSNDVFRQADPRRTAIDAMRSLVSAREPLPRPEAARTAAADLPSAPVLTGHVFTELAVDGISGPVLARTLTALGFTHSGQHRSKPVQLWEQGEARVLLNSTPRSTAPPGTVEIAAIGVDSADPRASALRAERLLAPVLPRSRRPQESELYSVAAPSGIAVFFCSTGDEENDWRRDFTPTGNPPAGDALLLATDHVSLTEPFDDFDQSTLFYRSVLGLRAQSATEFAAPFGMVRSRAATDPDHRVRITLNAAVHRRGQWAPAVPDPQHVAFATTDVIAAAEALRSLGAPLLDIPGNYYDDLESRVQLPAGQLAAMREYSVLYDRDDHGEYLHVYTEVLGSRVFFEVVQRIGGYAGYGAAGTTPVRMAAHRRRRLVASTTFAPPPAAAPAGEPVHEYSVAHLSALSLSPPELVDAAAEAGYQYVGIRLTRVTPDEPHYPIATDPALLRKTKERLEATGVRVLDVELARIGPHDDPRAVGRLLEVGAELGARHVIAQLPDSNRDRKIEHFAQLCDLALPLGLTVDLEFPSWTETPNLDEATQVLHGASRANAGILVDLLHFARSQSSVDALRRLPREWFHFAHVCDAPARVPTSVEGLVHTARFERLFPGEGGIDVRGILAALPPDIPYALEIPRQGLTNEVGERECLRRALEATRHHLGHTHRAPRHPVELFSKFDSGPN</sequence>
<dbReference type="Gene3D" id="3.10.180.10">
    <property type="entry name" value="2,3-Dihydroxybiphenyl 1,2-Dioxygenase, domain 1"/>
    <property type="match status" value="2"/>
</dbReference>
<dbReference type="STRING" id="1912961.BU204_06410"/>
<protein>
    <recommendedName>
        <fullName evidence="1">3-dehydroshikimate dehydratase</fullName>
        <shortName evidence="1">DSD</shortName>
        <ecNumber evidence="1">4.2.1.118</ecNumber>
    </recommendedName>
</protein>
<dbReference type="EC" id="4.2.1.118" evidence="1"/>
<dbReference type="PANTHER" id="PTHR12110">
    <property type="entry name" value="HYDROXYPYRUVATE ISOMERASE"/>
    <property type="match status" value="1"/>
</dbReference>
<comment type="similarity">
    <text evidence="1">Belongs to the bacterial two-domain DSD family.</text>
</comment>
<dbReference type="InterPro" id="IPR043700">
    <property type="entry name" value="DSD"/>
</dbReference>
<feature type="binding site" evidence="1">
    <location>
        <position position="257"/>
    </location>
    <ligand>
        <name>a divalent metal cation</name>
        <dbReference type="ChEBI" id="CHEBI:60240"/>
        <note>catalytic</note>
    </ligand>
</feature>
<feature type="binding site" evidence="1">
    <location>
        <position position="183"/>
    </location>
    <ligand>
        <name>a divalent metal cation</name>
        <dbReference type="ChEBI" id="CHEBI:60240"/>
        <note>catalytic</note>
    </ligand>
</feature>
<dbReference type="SUPFAM" id="SSF54593">
    <property type="entry name" value="Glyoxalase/Bleomycin resistance protein/Dihydroxybiphenyl dioxygenase"/>
    <property type="match status" value="1"/>
</dbReference>
<comment type="function">
    <text evidence="1">Catalyzes the conversion of 3-dehydroshikimate to protocatechuate (3,4-dihydroxybenzoate), a common intermediate of quinate and shikimate degradation pathways.</text>
</comment>
<feature type="binding site" evidence="1">
    <location>
        <position position="524"/>
    </location>
    <ligand>
        <name>Mg(2+)</name>
        <dbReference type="ChEBI" id="CHEBI:18420"/>
    </ligand>
</feature>
<evidence type="ECO:0000313" key="3">
    <source>
        <dbReference type="EMBL" id="OLF18568.1"/>
    </source>
</evidence>
<organism evidence="3 4">
    <name type="scientific">Actinophytocola xanthii</name>
    <dbReference type="NCBI Taxonomy" id="1912961"/>
    <lineage>
        <taxon>Bacteria</taxon>
        <taxon>Bacillati</taxon>
        <taxon>Actinomycetota</taxon>
        <taxon>Actinomycetes</taxon>
        <taxon>Pseudonocardiales</taxon>
        <taxon>Pseudonocardiaceae</taxon>
    </lineage>
</organism>
<name>A0A1Q8CW31_9PSEU</name>
<comment type="cofactor">
    <cofactor evidence="1">
        <name>a divalent metal cation</name>
        <dbReference type="ChEBI" id="CHEBI:60240"/>
    </cofactor>
</comment>
<evidence type="ECO:0000313" key="4">
    <source>
        <dbReference type="Proteomes" id="UP000185596"/>
    </source>
</evidence>
<dbReference type="Gene3D" id="3.20.20.150">
    <property type="entry name" value="Divalent-metal-dependent TIM barrel enzymes"/>
    <property type="match status" value="2"/>
</dbReference>
<dbReference type="Pfam" id="PF00903">
    <property type="entry name" value="Glyoxalase"/>
    <property type="match status" value="1"/>
</dbReference>
<dbReference type="Proteomes" id="UP000185596">
    <property type="component" value="Unassembled WGS sequence"/>
</dbReference>
<dbReference type="InterPro" id="IPR013022">
    <property type="entry name" value="Xyl_isomerase-like_TIM-brl"/>
</dbReference>
<dbReference type="AlphaFoldDB" id="A0A1Q8CW31"/>
<dbReference type="InterPro" id="IPR029068">
    <property type="entry name" value="Glyas_Bleomycin-R_OHBP_Dase"/>
</dbReference>
<evidence type="ECO:0000259" key="2">
    <source>
        <dbReference type="PROSITE" id="PS51819"/>
    </source>
</evidence>
<proteinExistence type="inferred from homology"/>
<dbReference type="InterPro" id="IPR036237">
    <property type="entry name" value="Xyl_isomerase-like_sf"/>
</dbReference>